<evidence type="ECO:0000256" key="6">
    <source>
        <dbReference type="ARBA" id="ARBA00023288"/>
    </source>
</evidence>
<evidence type="ECO:0000313" key="8">
    <source>
        <dbReference type="Proteomes" id="UP000252182"/>
    </source>
</evidence>
<dbReference type="NCBIfam" id="NF047847">
    <property type="entry name" value="SS_mature_LptM"/>
    <property type="match status" value="1"/>
</dbReference>
<keyword evidence="6" id="KW-0449">Lipoprotein</keyword>
<dbReference type="Proteomes" id="UP000252182">
    <property type="component" value="Chromosome"/>
</dbReference>
<organism evidence="7 8">
    <name type="scientific">Ephemeroptericola cinctiostellae</name>
    <dbReference type="NCBI Taxonomy" id="2268024"/>
    <lineage>
        <taxon>Bacteria</taxon>
        <taxon>Pseudomonadati</taxon>
        <taxon>Pseudomonadota</taxon>
        <taxon>Betaproteobacteria</taxon>
        <taxon>Burkholderiales</taxon>
        <taxon>Burkholderiaceae</taxon>
        <taxon>Ephemeroptericola</taxon>
    </lineage>
</organism>
<evidence type="ECO:0000256" key="1">
    <source>
        <dbReference type="ARBA" id="ARBA00004459"/>
    </source>
</evidence>
<keyword evidence="5" id="KW-0998">Cell outer membrane</keyword>
<sequence length="51" mass="5378">MRTVIRLAVLLGATAMLCTACGYKGPLYLPTTEPTISKAPVTALPSDTLKK</sequence>
<evidence type="ECO:0000256" key="4">
    <source>
        <dbReference type="ARBA" id="ARBA00023139"/>
    </source>
</evidence>
<dbReference type="InterPro" id="IPR032831">
    <property type="entry name" value="LptM_cons"/>
</dbReference>
<evidence type="ECO:0000256" key="2">
    <source>
        <dbReference type="ARBA" id="ARBA00022729"/>
    </source>
</evidence>
<keyword evidence="3" id="KW-0472">Membrane</keyword>
<name>A0A345DAZ1_9BURK</name>
<keyword evidence="2" id="KW-0732">Signal</keyword>
<evidence type="ECO:0000256" key="3">
    <source>
        <dbReference type="ARBA" id="ARBA00023136"/>
    </source>
</evidence>
<keyword evidence="4" id="KW-0564">Palmitate</keyword>
<protein>
    <recommendedName>
        <fullName evidence="9">Lipoprotein</fullName>
    </recommendedName>
</protein>
<proteinExistence type="predicted"/>
<accession>A0A345DAZ1</accession>
<comment type="subcellular location">
    <subcellularLocation>
        <location evidence="1">Cell outer membrane</location>
        <topology evidence="1">Lipid-anchor</topology>
    </subcellularLocation>
</comment>
<keyword evidence="8" id="KW-1185">Reference proteome</keyword>
<dbReference type="RefSeq" id="WP_192878957.1">
    <property type="nucleotide sequence ID" value="NZ_CP031124.1"/>
</dbReference>
<evidence type="ECO:0000313" key="7">
    <source>
        <dbReference type="EMBL" id="AXF85529.1"/>
    </source>
</evidence>
<evidence type="ECO:0008006" key="9">
    <source>
        <dbReference type="Google" id="ProtNLM"/>
    </source>
</evidence>
<reference evidence="8" key="1">
    <citation type="submission" date="2018-07" db="EMBL/GenBank/DDBJ databases">
        <authorList>
            <person name="Kim H."/>
        </authorList>
    </citation>
    <scope>NUCLEOTIDE SEQUENCE [LARGE SCALE GENOMIC DNA]</scope>
    <source>
        <strain evidence="8">F02</strain>
    </source>
</reference>
<gene>
    <name evidence="7" type="ORF">DTO96_101260</name>
</gene>
<dbReference type="EMBL" id="CP031124">
    <property type="protein sequence ID" value="AXF85529.1"/>
    <property type="molecule type" value="Genomic_DNA"/>
</dbReference>
<dbReference type="KEGG" id="hyf:DTO96_101260"/>
<dbReference type="AlphaFoldDB" id="A0A345DAZ1"/>
<evidence type="ECO:0000256" key="5">
    <source>
        <dbReference type="ARBA" id="ARBA00023237"/>
    </source>
</evidence>